<protein>
    <submittedName>
        <fullName evidence="2">Uncharacterized protein</fullName>
    </submittedName>
</protein>
<dbReference type="Proteomes" id="UP001162480">
    <property type="component" value="Chromosome 3"/>
</dbReference>
<keyword evidence="3" id="KW-1185">Reference proteome</keyword>
<evidence type="ECO:0000313" key="2">
    <source>
        <dbReference type="EMBL" id="CAI9719214.1"/>
    </source>
</evidence>
<feature type="compositionally biased region" description="Basic and acidic residues" evidence="1">
    <location>
        <begin position="1"/>
        <end position="11"/>
    </location>
</feature>
<name>A0AA36ANE7_OCTVU</name>
<sequence length="114" mass="12971">MNTARPERPDETGNIVEGHGNDVVNEVQLERKIEDEVGDADPPQTTEEQSANINLKDIGMLPAKFNHRDAIREIFVQQGSKAVQNIECEFKEKKNLENLDDIFSIERSHVLFLL</sequence>
<dbReference type="AlphaFoldDB" id="A0AA36ANE7"/>
<reference evidence="2" key="1">
    <citation type="submission" date="2023-08" db="EMBL/GenBank/DDBJ databases">
        <authorList>
            <person name="Alioto T."/>
            <person name="Alioto T."/>
            <person name="Gomez Garrido J."/>
        </authorList>
    </citation>
    <scope>NUCLEOTIDE SEQUENCE</scope>
</reference>
<evidence type="ECO:0000256" key="1">
    <source>
        <dbReference type="SAM" id="MobiDB-lite"/>
    </source>
</evidence>
<accession>A0AA36ANE7</accession>
<proteinExistence type="predicted"/>
<organism evidence="2 3">
    <name type="scientific">Octopus vulgaris</name>
    <name type="common">Common octopus</name>
    <dbReference type="NCBI Taxonomy" id="6645"/>
    <lineage>
        <taxon>Eukaryota</taxon>
        <taxon>Metazoa</taxon>
        <taxon>Spiralia</taxon>
        <taxon>Lophotrochozoa</taxon>
        <taxon>Mollusca</taxon>
        <taxon>Cephalopoda</taxon>
        <taxon>Coleoidea</taxon>
        <taxon>Octopodiformes</taxon>
        <taxon>Octopoda</taxon>
        <taxon>Incirrata</taxon>
        <taxon>Octopodidae</taxon>
        <taxon>Octopus</taxon>
    </lineage>
</organism>
<evidence type="ECO:0000313" key="3">
    <source>
        <dbReference type="Proteomes" id="UP001162480"/>
    </source>
</evidence>
<feature type="region of interest" description="Disordered" evidence="1">
    <location>
        <begin position="1"/>
        <end position="21"/>
    </location>
</feature>
<dbReference type="EMBL" id="OX597816">
    <property type="protein sequence ID" value="CAI9719214.1"/>
    <property type="molecule type" value="Genomic_DNA"/>
</dbReference>
<gene>
    <name evidence="2" type="ORF">OCTVUL_1B008726</name>
</gene>